<proteinExistence type="predicted"/>
<dbReference type="Proteomes" id="UP000316621">
    <property type="component" value="Chromosome 3"/>
</dbReference>
<reference evidence="1 2" key="1">
    <citation type="journal article" date="2018" name="Science">
        <title>The opium poppy genome and morphinan production.</title>
        <authorList>
            <person name="Guo L."/>
            <person name="Winzer T."/>
            <person name="Yang X."/>
            <person name="Li Y."/>
            <person name="Ning Z."/>
            <person name="He Z."/>
            <person name="Teodor R."/>
            <person name="Lu Y."/>
            <person name="Bowser T.A."/>
            <person name="Graham I.A."/>
            <person name="Ye K."/>
        </authorList>
    </citation>
    <scope>NUCLEOTIDE SEQUENCE [LARGE SCALE GENOMIC DNA]</scope>
    <source>
        <strain evidence="2">cv. HN1</strain>
        <tissue evidence="1">Leaves</tissue>
    </source>
</reference>
<organism evidence="1 2">
    <name type="scientific">Papaver somniferum</name>
    <name type="common">Opium poppy</name>
    <dbReference type="NCBI Taxonomy" id="3469"/>
    <lineage>
        <taxon>Eukaryota</taxon>
        <taxon>Viridiplantae</taxon>
        <taxon>Streptophyta</taxon>
        <taxon>Embryophyta</taxon>
        <taxon>Tracheophyta</taxon>
        <taxon>Spermatophyta</taxon>
        <taxon>Magnoliopsida</taxon>
        <taxon>Ranunculales</taxon>
        <taxon>Papaveraceae</taxon>
        <taxon>Papaveroideae</taxon>
        <taxon>Papaver</taxon>
    </lineage>
</organism>
<dbReference type="EMBL" id="CM010717">
    <property type="protein sequence ID" value="RZC53385.1"/>
    <property type="molecule type" value="Genomic_DNA"/>
</dbReference>
<name>A0A4Y7J151_PAPSO</name>
<gene>
    <name evidence="1" type="ORF">C5167_012237</name>
</gene>
<dbReference type="AlphaFoldDB" id="A0A4Y7J151"/>
<dbReference type="Gramene" id="RZC53385">
    <property type="protein sequence ID" value="RZC53385"/>
    <property type="gene ID" value="C5167_012237"/>
</dbReference>
<sequence length="126" mass="14505">MGYKWSMGFVSHIPWREENREKMVDLDIWCERSWKRGFHTHSPPQKCIFALHLDYLKPAVEIGAAAANAEVRTRMTSVSSHCTFSKQEAVKCQFLLMSSCEVEEHCNLQFTSADPTLIYLFATTIT</sequence>
<protein>
    <submittedName>
        <fullName evidence="1">Uncharacterized protein</fullName>
    </submittedName>
</protein>
<accession>A0A4Y7J151</accession>
<evidence type="ECO:0000313" key="1">
    <source>
        <dbReference type="EMBL" id="RZC53385.1"/>
    </source>
</evidence>
<keyword evidence="2" id="KW-1185">Reference proteome</keyword>
<evidence type="ECO:0000313" key="2">
    <source>
        <dbReference type="Proteomes" id="UP000316621"/>
    </source>
</evidence>